<name>A0A1X9LNM9_9MICO</name>
<dbReference type="GO" id="GO:0009228">
    <property type="term" value="P:thiamine biosynthetic process"/>
    <property type="evidence" value="ECO:0007669"/>
    <property type="project" value="InterPro"/>
</dbReference>
<dbReference type="InterPro" id="IPR027939">
    <property type="entry name" value="NMT1/THI5"/>
</dbReference>
<dbReference type="PANTHER" id="PTHR31528">
    <property type="entry name" value="4-AMINO-5-HYDROXYMETHYL-2-METHYLPYRIMIDINE PHOSPHATE SYNTHASE THI11-RELATED"/>
    <property type="match status" value="1"/>
</dbReference>
<proteinExistence type="predicted"/>
<dbReference type="PROSITE" id="PS51257">
    <property type="entry name" value="PROKAR_LIPOPROTEIN"/>
    <property type="match status" value="1"/>
</dbReference>
<organism evidence="1 2">
    <name type="scientific">Cnuibacter physcomitrellae</name>
    <dbReference type="NCBI Taxonomy" id="1619308"/>
    <lineage>
        <taxon>Bacteria</taxon>
        <taxon>Bacillati</taxon>
        <taxon>Actinomycetota</taxon>
        <taxon>Actinomycetes</taxon>
        <taxon>Micrococcales</taxon>
        <taxon>Microbacteriaceae</taxon>
        <taxon>Cnuibacter</taxon>
    </lineage>
</organism>
<dbReference type="RefSeq" id="WP_085020921.1">
    <property type="nucleotide sequence ID" value="NZ_BMHD01000001.1"/>
</dbReference>
<dbReference type="PANTHER" id="PTHR31528:SF15">
    <property type="entry name" value="RIBOFLAVIN-BINDING PROTEIN RIBY"/>
    <property type="match status" value="1"/>
</dbReference>
<dbReference type="EMBL" id="CP020715">
    <property type="protein sequence ID" value="ARJ06783.1"/>
    <property type="molecule type" value="Genomic_DNA"/>
</dbReference>
<evidence type="ECO:0000313" key="1">
    <source>
        <dbReference type="EMBL" id="ARJ06783.1"/>
    </source>
</evidence>
<dbReference type="KEGG" id="cphy:B5808_17300"/>
<dbReference type="STRING" id="1619308.B5808_17300"/>
<keyword evidence="2" id="KW-1185">Reference proteome</keyword>
<dbReference type="AlphaFoldDB" id="A0A1X9LNM9"/>
<dbReference type="Gene3D" id="3.40.190.10">
    <property type="entry name" value="Periplasmic binding protein-like II"/>
    <property type="match status" value="2"/>
</dbReference>
<reference evidence="1 2" key="1">
    <citation type="submission" date="2017-04" db="EMBL/GenBank/DDBJ databases">
        <authorList>
            <person name="Afonso C.L."/>
            <person name="Miller P.J."/>
            <person name="Scott M.A."/>
            <person name="Spackman E."/>
            <person name="Goraichik I."/>
            <person name="Dimitrov K.M."/>
            <person name="Suarez D.L."/>
            <person name="Swayne D.E."/>
        </authorList>
    </citation>
    <scope>NUCLEOTIDE SEQUENCE [LARGE SCALE GENOMIC DNA]</scope>
    <source>
        <strain evidence="2">XA(T)</strain>
    </source>
</reference>
<dbReference type="SUPFAM" id="SSF53850">
    <property type="entry name" value="Periplasmic binding protein-like II"/>
    <property type="match status" value="1"/>
</dbReference>
<dbReference type="InterPro" id="IPR015168">
    <property type="entry name" value="SsuA/THI5"/>
</dbReference>
<sequence>MSRAPRFVLAATSLAALAALTACAGGGSEPGPSAPADADHITIQLDYQPRGLHAPLFVAEQQGFFADEGIVVDDILTGTSSGDTLRLVGQGQGDFGVSDLPTLVVARSQDVPVKAILATNQSSPLAMCAKADKHTLNSPKDLEGLKVGVQSSGSTYVFYKALLAANGIDPSALTELTVNPPYESYLVTDQVDTVPCYTDAEVPILQKSAGDLSILMGSEFGYDTYGTGIFTTDTMIQENPDLVQRFTNAYLKGLQYTIDNPAEAAKTLADSDPQLADKAPLYEQQLQADIDNTFTSADTEANGLGSMDDATWQKTIDLLFGQGVISTEPAVADVQDPTFVTADTDN</sequence>
<protein>
    <submittedName>
        <fullName evidence="1">Uncharacterized protein</fullName>
    </submittedName>
</protein>
<gene>
    <name evidence="1" type="ORF">B5808_17300</name>
</gene>
<accession>A0A1X9LNM9</accession>
<dbReference type="Pfam" id="PF09084">
    <property type="entry name" value="NMT1"/>
    <property type="match status" value="1"/>
</dbReference>
<evidence type="ECO:0000313" key="2">
    <source>
        <dbReference type="Proteomes" id="UP000192775"/>
    </source>
</evidence>
<dbReference type="Proteomes" id="UP000192775">
    <property type="component" value="Chromosome"/>
</dbReference>